<evidence type="ECO:0000313" key="2">
    <source>
        <dbReference type="Proteomes" id="UP000198362"/>
    </source>
</evidence>
<reference evidence="1 2" key="1">
    <citation type="submission" date="2017-06" db="EMBL/GenBank/DDBJ databases">
        <authorList>
            <person name="Kim H.J."/>
            <person name="Triplett B.A."/>
        </authorList>
    </citation>
    <scope>NUCLEOTIDE SEQUENCE [LARGE SCALE GENOMIC DNA]</scope>
    <source>
        <strain evidence="1 2">CGMCC 4.5593</strain>
    </source>
</reference>
<gene>
    <name evidence="1" type="ORF">SAMN05421812_12521</name>
</gene>
<keyword evidence="2" id="KW-1185">Reference proteome</keyword>
<dbReference type="EMBL" id="FZPH01000025">
    <property type="protein sequence ID" value="SNT65678.1"/>
    <property type="molecule type" value="Genomic_DNA"/>
</dbReference>
<dbReference type="AlphaFoldDB" id="A0A239PGE3"/>
<sequence>MTADRQDGASGLYCFSWGNQFYERWRDGRPVSLADCLDACYGVFAARIWRINTDETLTLVVEDAGSATEITHVPTGRPIRRRRPYGAQRPSARAA</sequence>
<evidence type="ECO:0000313" key="1">
    <source>
        <dbReference type="EMBL" id="SNT65678.1"/>
    </source>
</evidence>
<dbReference type="RefSeq" id="WP_089255360.1">
    <property type="nucleotide sequence ID" value="NZ_FZPH01000025.1"/>
</dbReference>
<name>A0A239PGE3_9ACTN</name>
<dbReference type="Proteomes" id="UP000198362">
    <property type="component" value="Unassembled WGS sequence"/>
</dbReference>
<proteinExistence type="predicted"/>
<accession>A0A239PGE3</accession>
<protein>
    <submittedName>
        <fullName evidence="1">Uncharacterized protein</fullName>
    </submittedName>
</protein>
<organism evidence="1 2">
    <name type="scientific">Asanoa hainanensis</name>
    <dbReference type="NCBI Taxonomy" id="560556"/>
    <lineage>
        <taxon>Bacteria</taxon>
        <taxon>Bacillati</taxon>
        <taxon>Actinomycetota</taxon>
        <taxon>Actinomycetes</taxon>
        <taxon>Micromonosporales</taxon>
        <taxon>Micromonosporaceae</taxon>
        <taxon>Asanoa</taxon>
    </lineage>
</organism>